<feature type="region of interest" description="Disordered" evidence="5">
    <location>
        <begin position="70"/>
        <end position="90"/>
    </location>
</feature>
<keyword evidence="3" id="KW-0998">Cell outer membrane</keyword>
<sequence>MPNFRLFTCCLALWSAALVSGPCQADAVIPTADIPNAADSPLLKRYEGAFIVSYTRHDYAELDIPLSPLKPSATADERDGRNNRVYRPEQAETAAGTLTRLAYVLPANRSPLEVLRNYQDEVTAAGGSVAFECKLDACGGDPHRASEGGGGKMSLTQHFFYDSDLKDKAFSNGACALTSRINDQRFFAARIPRGDATAWLAVQTYQLNGNTYCKALNGRTIAIVHALEPKARDRKMVAVQADDMRKAIDQDGSISLYGIYFDTAAATLKPESAPTLKEIAALLSAQPDLALLVVGHTDSQGQYDYNVRLSERRAQAVKTALVSQYGIAAGRLTPAGAGMMAPVATNTTEEGRAKNRRVALVRAH</sequence>
<dbReference type="SUPFAM" id="SSF103088">
    <property type="entry name" value="OmpA-like"/>
    <property type="match status" value="1"/>
</dbReference>
<dbReference type="RefSeq" id="WP_376813565.1">
    <property type="nucleotide sequence ID" value="NZ_JBHSDY010000008.1"/>
</dbReference>
<dbReference type="PANTHER" id="PTHR30329">
    <property type="entry name" value="STATOR ELEMENT OF FLAGELLAR MOTOR COMPLEX"/>
    <property type="match status" value="1"/>
</dbReference>
<feature type="domain" description="OmpA-like" evidence="7">
    <location>
        <begin position="248"/>
        <end position="364"/>
    </location>
</feature>
<evidence type="ECO:0000256" key="2">
    <source>
        <dbReference type="ARBA" id="ARBA00023136"/>
    </source>
</evidence>
<keyword evidence="2 4" id="KW-0472">Membrane</keyword>
<dbReference type="Pfam" id="PF00691">
    <property type="entry name" value="OmpA"/>
    <property type="match status" value="1"/>
</dbReference>
<dbReference type="EMBL" id="JBHSDY010000008">
    <property type="protein sequence ID" value="MFC4299006.1"/>
    <property type="molecule type" value="Genomic_DNA"/>
</dbReference>
<dbReference type="PANTHER" id="PTHR30329:SF21">
    <property type="entry name" value="LIPOPROTEIN YIAD-RELATED"/>
    <property type="match status" value="1"/>
</dbReference>
<accession>A0ABV8S352</accession>
<feature type="compositionally biased region" description="Basic and acidic residues" evidence="5">
    <location>
        <begin position="75"/>
        <end position="90"/>
    </location>
</feature>
<evidence type="ECO:0000256" key="1">
    <source>
        <dbReference type="ARBA" id="ARBA00004442"/>
    </source>
</evidence>
<dbReference type="InterPro" id="IPR006690">
    <property type="entry name" value="OMPA-like_CS"/>
</dbReference>
<evidence type="ECO:0000256" key="3">
    <source>
        <dbReference type="ARBA" id="ARBA00023237"/>
    </source>
</evidence>
<dbReference type="CDD" id="cd07185">
    <property type="entry name" value="OmpA_C-like"/>
    <property type="match status" value="1"/>
</dbReference>
<dbReference type="InterPro" id="IPR006665">
    <property type="entry name" value="OmpA-like"/>
</dbReference>
<evidence type="ECO:0000313" key="9">
    <source>
        <dbReference type="Proteomes" id="UP001595756"/>
    </source>
</evidence>
<evidence type="ECO:0000256" key="6">
    <source>
        <dbReference type="SAM" id="SignalP"/>
    </source>
</evidence>
<comment type="subcellular location">
    <subcellularLocation>
        <location evidence="1">Cell outer membrane</location>
    </subcellularLocation>
</comment>
<evidence type="ECO:0000256" key="5">
    <source>
        <dbReference type="SAM" id="MobiDB-lite"/>
    </source>
</evidence>
<feature type="signal peptide" evidence="6">
    <location>
        <begin position="1"/>
        <end position="25"/>
    </location>
</feature>
<gene>
    <name evidence="8" type="ORF">ACFO0J_13230</name>
</gene>
<dbReference type="PROSITE" id="PS51123">
    <property type="entry name" value="OMPA_2"/>
    <property type="match status" value="1"/>
</dbReference>
<reference evidence="9" key="1">
    <citation type="journal article" date="2019" name="Int. J. Syst. Evol. Microbiol.">
        <title>The Global Catalogue of Microorganisms (GCM) 10K type strain sequencing project: providing services to taxonomists for standard genome sequencing and annotation.</title>
        <authorList>
            <consortium name="The Broad Institute Genomics Platform"/>
            <consortium name="The Broad Institute Genome Sequencing Center for Infectious Disease"/>
            <person name="Wu L."/>
            <person name="Ma J."/>
        </authorList>
    </citation>
    <scope>NUCLEOTIDE SEQUENCE [LARGE SCALE GENOMIC DNA]</scope>
    <source>
        <strain evidence="9">CGMCC 1.19029</strain>
    </source>
</reference>
<dbReference type="Proteomes" id="UP001595756">
    <property type="component" value="Unassembled WGS sequence"/>
</dbReference>
<dbReference type="InterPro" id="IPR050330">
    <property type="entry name" value="Bact_OuterMem_StrucFunc"/>
</dbReference>
<keyword evidence="6" id="KW-0732">Signal</keyword>
<evidence type="ECO:0000313" key="8">
    <source>
        <dbReference type="EMBL" id="MFC4299006.1"/>
    </source>
</evidence>
<evidence type="ECO:0000256" key="4">
    <source>
        <dbReference type="PROSITE-ProRule" id="PRU00473"/>
    </source>
</evidence>
<organism evidence="8 9">
    <name type="scientific">Castellaniella hirudinis</name>
    <dbReference type="NCBI Taxonomy" id="1144617"/>
    <lineage>
        <taxon>Bacteria</taxon>
        <taxon>Pseudomonadati</taxon>
        <taxon>Pseudomonadota</taxon>
        <taxon>Betaproteobacteria</taxon>
        <taxon>Burkholderiales</taxon>
        <taxon>Alcaligenaceae</taxon>
        <taxon>Castellaniella</taxon>
    </lineage>
</organism>
<proteinExistence type="predicted"/>
<dbReference type="Gene3D" id="3.30.1330.60">
    <property type="entry name" value="OmpA-like domain"/>
    <property type="match status" value="1"/>
</dbReference>
<name>A0ABV8S352_9BURK</name>
<dbReference type="InterPro" id="IPR006664">
    <property type="entry name" value="OMP_bac"/>
</dbReference>
<dbReference type="InterPro" id="IPR036737">
    <property type="entry name" value="OmpA-like_sf"/>
</dbReference>
<dbReference type="PROSITE" id="PS01068">
    <property type="entry name" value="OMPA_1"/>
    <property type="match status" value="1"/>
</dbReference>
<protein>
    <submittedName>
        <fullName evidence="8">OmpA family protein</fullName>
    </submittedName>
</protein>
<keyword evidence="9" id="KW-1185">Reference proteome</keyword>
<evidence type="ECO:0000259" key="7">
    <source>
        <dbReference type="PROSITE" id="PS51123"/>
    </source>
</evidence>
<dbReference type="PRINTS" id="PR01021">
    <property type="entry name" value="OMPADOMAIN"/>
</dbReference>
<feature type="chain" id="PRO_5046673891" evidence="6">
    <location>
        <begin position="26"/>
        <end position="364"/>
    </location>
</feature>
<comment type="caution">
    <text evidence="8">The sequence shown here is derived from an EMBL/GenBank/DDBJ whole genome shotgun (WGS) entry which is preliminary data.</text>
</comment>